<sequence length="346" mass="39862">MRKELKIIGFFILLLNSVNLYSQDVEFSQFYANKIYLNPAFAGSDYDARVGLGYRNQWPELNSAYVSYSVAYDQYVDVLGGGVGLHLMQDEQGDGTVSTTTASAMYAYTLRISKKLSIKAGFQASFIERKLDESNFTYPDQTDEFYINGLINPFTGEGAIDHLNRNYFDFSSGLIASYKNWFIGFAAHHLTEPDESFKDESDYSKLPRKYTLHCGVNVPVFRYGLHKADFSLAPNFLYRQQGTNKQLNYGMYVSKGSIIYGMWYRDNLELEYDAIILQLGIIRDWWQVSYSYDKTVSKLIHTNAGAHEIAFMMRIKNPRNRRSRSGCMEVSARKRRQIGRIKCPRF</sequence>
<dbReference type="EMBL" id="JAKJSC010000011">
    <property type="protein sequence ID" value="MDE5420512.1"/>
    <property type="molecule type" value="Genomic_DNA"/>
</dbReference>
<dbReference type="Proteomes" id="UP001528920">
    <property type="component" value="Unassembled WGS sequence"/>
</dbReference>
<reference evidence="1 2" key="1">
    <citation type="submission" date="2022-01" db="EMBL/GenBank/DDBJ databases">
        <title>Labilibaculum sp. nov, a marine bacterium isolated from Antarctica.</title>
        <authorList>
            <person name="Dai W."/>
        </authorList>
    </citation>
    <scope>NUCLEOTIDE SEQUENCE [LARGE SCALE GENOMIC DNA]</scope>
    <source>
        <strain evidence="1 2">DW002</strain>
    </source>
</reference>
<dbReference type="Pfam" id="PF11751">
    <property type="entry name" value="PorP_SprF"/>
    <property type="match status" value="1"/>
</dbReference>
<accession>A0ABT5VYW9</accession>
<evidence type="ECO:0000313" key="2">
    <source>
        <dbReference type="Proteomes" id="UP001528920"/>
    </source>
</evidence>
<dbReference type="NCBIfam" id="TIGR03519">
    <property type="entry name" value="T9SS_PorP_fam"/>
    <property type="match status" value="1"/>
</dbReference>
<dbReference type="RefSeq" id="WP_275111842.1">
    <property type="nucleotide sequence ID" value="NZ_JAKJSC010000011.1"/>
</dbReference>
<name>A0ABT5VYW9_9BACT</name>
<keyword evidence="2" id="KW-1185">Reference proteome</keyword>
<gene>
    <name evidence="1" type="ORF">L3049_21175</name>
</gene>
<evidence type="ECO:0000313" key="1">
    <source>
        <dbReference type="EMBL" id="MDE5420512.1"/>
    </source>
</evidence>
<comment type="caution">
    <text evidence="1">The sequence shown here is derived from an EMBL/GenBank/DDBJ whole genome shotgun (WGS) entry which is preliminary data.</text>
</comment>
<proteinExistence type="predicted"/>
<organism evidence="1 2">
    <name type="scientific">Paralabilibaculum antarcticum</name>
    <dbReference type="NCBI Taxonomy" id="2912572"/>
    <lineage>
        <taxon>Bacteria</taxon>
        <taxon>Pseudomonadati</taxon>
        <taxon>Bacteroidota</taxon>
        <taxon>Bacteroidia</taxon>
        <taxon>Marinilabiliales</taxon>
        <taxon>Marinifilaceae</taxon>
        <taxon>Paralabilibaculum</taxon>
    </lineage>
</organism>
<dbReference type="InterPro" id="IPR019861">
    <property type="entry name" value="PorP/SprF_Bacteroidetes"/>
</dbReference>
<protein>
    <submittedName>
        <fullName evidence="1">Type IX secretion system membrane protein PorP/SprF</fullName>
    </submittedName>
</protein>